<evidence type="ECO:0000313" key="3">
    <source>
        <dbReference type="Proteomes" id="UP000828251"/>
    </source>
</evidence>
<organism evidence="2 3">
    <name type="scientific">Gossypium stocksii</name>
    <dbReference type="NCBI Taxonomy" id="47602"/>
    <lineage>
        <taxon>Eukaryota</taxon>
        <taxon>Viridiplantae</taxon>
        <taxon>Streptophyta</taxon>
        <taxon>Embryophyta</taxon>
        <taxon>Tracheophyta</taxon>
        <taxon>Spermatophyta</taxon>
        <taxon>Magnoliopsida</taxon>
        <taxon>eudicotyledons</taxon>
        <taxon>Gunneridae</taxon>
        <taxon>Pentapetalae</taxon>
        <taxon>rosids</taxon>
        <taxon>malvids</taxon>
        <taxon>Malvales</taxon>
        <taxon>Malvaceae</taxon>
        <taxon>Malvoideae</taxon>
        <taxon>Gossypium</taxon>
    </lineage>
</organism>
<dbReference type="Proteomes" id="UP000828251">
    <property type="component" value="Unassembled WGS sequence"/>
</dbReference>
<proteinExistence type="predicted"/>
<reference evidence="2 3" key="1">
    <citation type="journal article" date="2021" name="Plant Biotechnol. J.">
        <title>Multi-omics assisted identification of the key and species-specific regulatory components of drought-tolerant mechanisms in Gossypium stocksii.</title>
        <authorList>
            <person name="Yu D."/>
            <person name="Ke L."/>
            <person name="Zhang D."/>
            <person name="Wu Y."/>
            <person name="Sun Y."/>
            <person name="Mei J."/>
            <person name="Sun J."/>
            <person name="Sun Y."/>
        </authorList>
    </citation>
    <scope>NUCLEOTIDE SEQUENCE [LARGE SCALE GENOMIC DNA]</scope>
    <source>
        <strain evidence="3">cv. E1</strain>
        <tissue evidence="2">Leaf</tissue>
    </source>
</reference>
<dbReference type="EMBL" id="JAIQCV010000007">
    <property type="protein sequence ID" value="KAH1084218.1"/>
    <property type="molecule type" value="Genomic_DNA"/>
</dbReference>
<dbReference type="AlphaFoldDB" id="A0A9D4A3P3"/>
<evidence type="ECO:0000313" key="2">
    <source>
        <dbReference type="EMBL" id="KAH1084218.1"/>
    </source>
</evidence>
<gene>
    <name evidence="2" type="ORF">J1N35_023979</name>
</gene>
<comment type="caution">
    <text evidence="2">The sequence shown here is derived from an EMBL/GenBank/DDBJ whole genome shotgun (WGS) entry which is preliminary data.</text>
</comment>
<keyword evidence="3" id="KW-1185">Reference proteome</keyword>
<accession>A0A9D4A3P3</accession>
<feature type="compositionally biased region" description="Basic and acidic residues" evidence="1">
    <location>
        <begin position="48"/>
        <end position="85"/>
    </location>
</feature>
<sequence length="92" mass="10885">MPSKAKQWRCSTESTRDLNRSKRGKRQRRLPAEENMEDHEEAGNLASRHSDDQKPRGKVEEDLRVILPESERKKERRKACGDQHKGQPHQWQ</sequence>
<feature type="region of interest" description="Disordered" evidence="1">
    <location>
        <begin position="1"/>
        <end position="92"/>
    </location>
</feature>
<evidence type="ECO:0000256" key="1">
    <source>
        <dbReference type="SAM" id="MobiDB-lite"/>
    </source>
</evidence>
<name>A0A9D4A3P3_9ROSI</name>
<protein>
    <submittedName>
        <fullName evidence="2">Uncharacterized protein</fullName>
    </submittedName>
</protein>